<comment type="caution">
    <text evidence="19">The sequence shown here is derived from an EMBL/GenBank/DDBJ whole genome shotgun (WGS) entry which is preliminary data.</text>
</comment>
<keyword evidence="13 16" id="KW-0092">Biotin</keyword>
<organism evidence="19 20">
    <name type="scientific">Paenibacillus nuruki</name>
    <dbReference type="NCBI Taxonomy" id="1886670"/>
    <lineage>
        <taxon>Bacteria</taxon>
        <taxon>Bacillati</taxon>
        <taxon>Bacillota</taxon>
        <taxon>Bacilli</taxon>
        <taxon>Bacillales</taxon>
        <taxon>Paenibacillaceae</taxon>
        <taxon>Paenibacillus</taxon>
    </lineage>
</organism>
<dbReference type="InterPro" id="IPR011764">
    <property type="entry name" value="Biotin_carboxylation_dom"/>
</dbReference>
<keyword evidence="7" id="KW-0479">Metal-binding</keyword>
<dbReference type="FunFam" id="3.40.50.20:FF:000010">
    <property type="entry name" value="Propionyl-CoA carboxylase subunit alpha"/>
    <property type="match status" value="1"/>
</dbReference>
<dbReference type="Gene3D" id="3.30.470.20">
    <property type="entry name" value="ATP-grasp fold, B domain"/>
    <property type="match status" value="1"/>
</dbReference>
<keyword evidence="5 16" id="KW-0444">Lipid biosynthesis</keyword>
<evidence type="ECO:0000256" key="15">
    <source>
        <dbReference type="PROSITE-ProRule" id="PRU00409"/>
    </source>
</evidence>
<name>A0A1E3L019_9BACL</name>
<dbReference type="InterPro" id="IPR004549">
    <property type="entry name" value="Acetyl_CoA_COase_biotin_COase"/>
</dbReference>
<dbReference type="EMBL" id="MDER01000070">
    <property type="protein sequence ID" value="ODP27034.1"/>
    <property type="molecule type" value="Genomic_DNA"/>
</dbReference>
<evidence type="ECO:0000256" key="8">
    <source>
        <dbReference type="ARBA" id="ARBA00022741"/>
    </source>
</evidence>
<evidence type="ECO:0000256" key="16">
    <source>
        <dbReference type="RuleBase" id="RU365063"/>
    </source>
</evidence>
<evidence type="ECO:0000313" key="20">
    <source>
        <dbReference type="Proteomes" id="UP000094578"/>
    </source>
</evidence>
<evidence type="ECO:0000256" key="5">
    <source>
        <dbReference type="ARBA" id="ARBA00022516"/>
    </source>
</evidence>
<keyword evidence="10 15" id="KW-0067">ATP-binding</keyword>
<evidence type="ECO:0000256" key="2">
    <source>
        <dbReference type="ARBA" id="ARBA00004956"/>
    </source>
</evidence>
<dbReference type="EC" id="6.3.4.14" evidence="4 16"/>
<dbReference type="SMART" id="SM00878">
    <property type="entry name" value="Biotin_carb_C"/>
    <property type="match status" value="1"/>
</dbReference>
<evidence type="ECO:0000256" key="3">
    <source>
        <dbReference type="ARBA" id="ARBA00011750"/>
    </source>
</evidence>
<dbReference type="GO" id="GO:0046872">
    <property type="term" value="F:metal ion binding"/>
    <property type="evidence" value="ECO:0007669"/>
    <property type="project" value="UniProtKB-KW"/>
</dbReference>
<dbReference type="GO" id="GO:0004075">
    <property type="term" value="F:biotin carboxylase activity"/>
    <property type="evidence" value="ECO:0007669"/>
    <property type="project" value="UniProtKB-EC"/>
</dbReference>
<evidence type="ECO:0000259" key="17">
    <source>
        <dbReference type="PROSITE" id="PS50975"/>
    </source>
</evidence>
<dbReference type="GO" id="GO:2001295">
    <property type="term" value="P:malonyl-CoA biosynthetic process"/>
    <property type="evidence" value="ECO:0007669"/>
    <property type="project" value="UniProtKB-UniPathway"/>
</dbReference>
<dbReference type="InterPro" id="IPR051602">
    <property type="entry name" value="ACC_Biotin_Carboxylase"/>
</dbReference>
<comment type="catalytic activity">
    <reaction evidence="14 16">
        <text>N(6)-biotinyl-L-lysyl-[protein] + hydrogencarbonate + ATP = N(6)-carboxybiotinyl-L-lysyl-[protein] + ADP + phosphate + H(+)</text>
        <dbReference type="Rhea" id="RHEA:13501"/>
        <dbReference type="Rhea" id="RHEA-COMP:10505"/>
        <dbReference type="Rhea" id="RHEA-COMP:10506"/>
        <dbReference type="ChEBI" id="CHEBI:15378"/>
        <dbReference type="ChEBI" id="CHEBI:17544"/>
        <dbReference type="ChEBI" id="CHEBI:30616"/>
        <dbReference type="ChEBI" id="CHEBI:43474"/>
        <dbReference type="ChEBI" id="CHEBI:83144"/>
        <dbReference type="ChEBI" id="CHEBI:83145"/>
        <dbReference type="ChEBI" id="CHEBI:456216"/>
        <dbReference type="EC" id="6.3.4.14"/>
    </reaction>
</comment>
<evidence type="ECO:0000256" key="9">
    <source>
        <dbReference type="ARBA" id="ARBA00022832"/>
    </source>
</evidence>
<dbReference type="FunFam" id="3.30.470.20:FF:000028">
    <property type="entry name" value="Methylcrotonoyl-CoA carboxylase subunit alpha, mitochondrial"/>
    <property type="match status" value="1"/>
</dbReference>
<comment type="subunit">
    <text evidence="3 16">Acetyl-CoA carboxylase is a heterohexamer of biotin carboxyl carrier protein, biotin carboxylase and the two subunits of carboxyl transferase in a 2:2 complex.</text>
</comment>
<dbReference type="PROSITE" id="PS50979">
    <property type="entry name" value="BC"/>
    <property type="match status" value="1"/>
</dbReference>
<dbReference type="PROSITE" id="PS00867">
    <property type="entry name" value="CPSASE_2"/>
    <property type="match status" value="1"/>
</dbReference>
<dbReference type="Pfam" id="PF02785">
    <property type="entry name" value="Biotin_carb_C"/>
    <property type="match status" value="1"/>
</dbReference>
<keyword evidence="20" id="KW-1185">Reference proteome</keyword>
<dbReference type="UniPathway" id="UPA00655">
    <property type="reaction ID" value="UER00711"/>
</dbReference>
<sequence>MKFHKILIANRGEIAVRIIRACRELGIATVAVYSEADRESLHVRLADEAYCIGPTLSKDSYLNLTNLMSVATLTECDAVHPGYGFLAENADFAEICESCNITFIGPSPDAITRMGDKSEAKRTMIAAGVPVIPGSDGIVEDMDEAIIIAREIGYPVIIKATAGGGGKGIRLAEDEESLIKQITAAQQEAQKAFGNGGVYLEKYLTSMKHVEVQIIADKHGNAVHLGERDCSVQRRRQKLVEEAPCPVLSPELREEMGAAAVRAAVAVNYSGAGTLEFLLGQDGQFYFMEMNTRIQVEHPVTEMVTGIDLIQEMISVAEGNPLSFRQDEVVINGWSMECRINAEDPERNFMPSPGKIDFYLAPGGPGVRVDSGAYPGYTISPYYDSMIAKLIVWAPTREQAIAKMKRALDEFAIEGIYTTIPFHMRLLNHETFVRGDFDIKFLEENEV</sequence>
<dbReference type="PROSITE" id="PS00866">
    <property type="entry name" value="CPSASE_1"/>
    <property type="match status" value="1"/>
</dbReference>
<proteinExistence type="predicted"/>
<dbReference type="STRING" id="1886670.PTI45_03763"/>
<dbReference type="RefSeq" id="WP_069329098.1">
    <property type="nucleotide sequence ID" value="NZ_MDER01000070.1"/>
</dbReference>
<feature type="domain" description="Biotin carboxylation" evidence="18">
    <location>
        <begin position="2"/>
        <end position="447"/>
    </location>
</feature>
<dbReference type="NCBIfam" id="TIGR00514">
    <property type="entry name" value="accC"/>
    <property type="match status" value="1"/>
</dbReference>
<evidence type="ECO:0000256" key="4">
    <source>
        <dbReference type="ARBA" id="ARBA00013263"/>
    </source>
</evidence>
<dbReference type="PANTHER" id="PTHR48095:SF2">
    <property type="entry name" value="BIOTIN CARBOXYLASE, CHLOROPLASTIC"/>
    <property type="match status" value="1"/>
</dbReference>
<keyword evidence="11" id="KW-0460">Magnesium</keyword>
<dbReference type="InterPro" id="IPR005479">
    <property type="entry name" value="CPAse_ATP-bd"/>
</dbReference>
<evidence type="ECO:0000256" key="14">
    <source>
        <dbReference type="ARBA" id="ARBA00048600"/>
    </source>
</evidence>
<dbReference type="Pfam" id="PF00289">
    <property type="entry name" value="Biotin_carb_N"/>
    <property type="match status" value="1"/>
</dbReference>
<protein>
    <recommendedName>
        <fullName evidence="4 16">Biotin carboxylase</fullName>
        <ecNumber evidence="4 16">6.3.4.14</ecNumber>
    </recommendedName>
    <alternativeName>
        <fullName evidence="16">Acetyl-coenzyme A carboxylase biotin carboxylase subunit A</fullName>
    </alternativeName>
</protein>
<evidence type="ECO:0000256" key="10">
    <source>
        <dbReference type="ARBA" id="ARBA00022840"/>
    </source>
</evidence>
<dbReference type="InterPro" id="IPR016185">
    <property type="entry name" value="PreATP-grasp_dom_sf"/>
</dbReference>
<gene>
    <name evidence="19" type="primary">accC</name>
    <name evidence="19" type="ORF">PTI45_03763</name>
</gene>
<keyword evidence="6 16" id="KW-0436">Ligase</keyword>
<dbReference type="NCBIfam" id="NF006367">
    <property type="entry name" value="PRK08591.1"/>
    <property type="match status" value="1"/>
</dbReference>
<comment type="function">
    <text evidence="1 16">This protein is a component of the acetyl coenzyme A carboxylase complex; first, biotin carboxylase catalyzes the carboxylation of the carrier protein and then the transcarboxylase transfers the carboxyl group to form malonyl-CoA.</text>
</comment>
<dbReference type="InterPro" id="IPR005482">
    <property type="entry name" value="Biotin_COase_C"/>
</dbReference>
<dbReference type="InterPro" id="IPR011761">
    <property type="entry name" value="ATP-grasp"/>
</dbReference>
<comment type="pathway">
    <text evidence="2 16">Lipid metabolism; malonyl-CoA biosynthesis; malonyl-CoA from acetyl-CoA: step 1/1.</text>
</comment>
<evidence type="ECO:0000256" key="1">
    <source>
        <dbReference type="ARBA" id="ARBA00003761"/>
    </source>
</evidence>
<keyword evidence="8 15" id="KW-0547">Nucleotide-binding</keyword>
<keyword evidence="9 16" id="KW-0276">Fatty acid metabolism</keyword>
<dbReference type="InterPro" id="IPR011054">
    <property type="entry name" value="Rudment_hybrid_motif"/>
</dbReference>
<dbReference type="GO" id="GO:0006633">
    <property type="term" value="P:fatty acid biosynthetic process"/>
    <property type="evidence" value="ECO:0007669"/>
    <property type="project" value="UniProtKB-KW"/>
</dbReference>
<evidence type="ECO:0000256" key="6">
    <source>
        <dbReference type="ARBA" id="ARBA00022598"/>
    </source>
</evidence>
<dbReference type="SUPFAM" id="SSF51246">
    <property type="entry name" value="Rudiment single hybrid motif"/>
    <property type="match status" value="1"/>
</dbReference>
<reference evidence="19 20" key="1">
    <citation type="submission" date="2016-08" db="EMBL/GenBank/DDBJ databases">
        <title>Genome sequencing of Paenibacillus sp. TI45-13ar, isolated from Korean traditional nuruk.</title>
        <authorList>
            <person name="Kim S.-J."/>
        </authorList>
    </citation>
    <scope>NUCLEOTIDE SEQUENCE [LARGE SCALE GENOMIC DNA]</scope>
    <source>
        <strain evidence="19 20">TI45-13ar</strain>
    </source>
</reference>
<dbReference type="SUPFAM" id="SSF52440">
    <property type="entry name" value="PreATP-grasp domain"/>
    <property type="match status" value="1"/>
</dbReference>
<dbReference type="Proteomes" id="UP000094578">
    <property type="component" value="Unassembled WGS sequence"/>
</dbReference>
<keyword evidence="16" id="KW-0443">Lipid metabolism</keyword>
<dbReference type="AlphaFoldDB" id="A0A1E3L019"/>
<evidence type="ECO:0000259" key="18">
    <source>
        <dbReference type="PROSITE" id="PS50979"/>
    </source>
</evidence>
<dbReference type="PATRIC" id="fig|1886670.3.peg.3787"/>
<accession>A0A1E3L019</accession>
<dbReference type="FunFam" id="3.30.1490.20:FF:000018">
    <property type="entry name" value="Biotin carboxylase"/>
    <property type="match status" value="1"/>
</dbReference>
<evidence type="ECO:0000256" key="7">
    <source>
        <dbReference type="ARBA" id="ARBA00022723"/>
    </source>
</evidence>
<dbReference type="SUPFAM" id="SSF56059">
    <property type="entry name" value="Glutathione synthetase ATP-binding domain-like"/>
    <property type="match status" value="1"/>
</dbReference>
<dbReference type="PROSITE" id="PS50975">
    <property type="entry name" value="ATP_GRASP"/>
    <property type="match status" value="1"/>
</dbReference>
<feature type="domain" description="ATP-grasp" evidence="17">
    <location>
        <begin position="121"/>
        <end position="318"/>
    </location>
</feature>
<evidence type="ECO:0000256" key="13">
    <source>
        <dbReference type="ARBA" id="ARBA00023267"/>
    </source>
</evidence>
<dbReference type="InterPro" id="IPR005481">
    <property type="entry name" value="BC-like_N"/>
</dbReference>
<dbReference type="Pfam" id="PF02786">
    <property type="entry name" value="CPSase_L_D2"/>
    <property type="match status" value="1"/>
</dbReference>
<evidence type="ECO:0000256" key="11">
    <source>
        <dbReference type="ARBA" id="ARBA00022842"/>
    </source>
</evidence>
<dbReference type="PANTHER" id="PTHR48095">
    <property type="entry name" value="PYRUVATE CARBOXYLASE SUBUNIT A"/>
    <property type="match status" value="1"/>
</dbReference>
<keyword evidence="12 16" id="KW-0275">Fatty acid biosynthesis</keyword>
<dbReference type="GO" id="GO:0005524">
    <property type="term" value="F:ATP binding"/>
    <property type="evidence" value="ECO:0007669"/>
    <property type="project" value="UniProtKB-UniRule"/>
</dbReference>
<evidence type="ECO:0000313" key="19">
    <source>
        <dbReference type="EMBL" id="ODP27034.1"/>
    </source>
</evidence>
<evidence type="ECO:0000256" key="12">
    <source>
        <dbReference type="ARBA" id="ARBA00023160"/>
    </source>
</evidence>